<dbReference type="EMBL" id="LUGG01000013">
    <property type="protein sequence ID" value="OBZ70597.1"/>
    <property type="molecule type" value="Genomic_DNA"/>
</dbReference>
<dbReference type="InterPro" id="IPR019953">
    <property type="entry name" value="OHR"/>
</dbReference>
<organism evidence="2 3">
    <name type="scientific">Grifola frondosa</name>
    <name type="common">Maitake</name>
    <name type="synonym">Polyporus frondosus</name>
    <dbReference type="NCBI Taxonomy" id="5627"/>
    <lineage>
        <taxon>Eukaryota</taxon>
        <taxon>Fungi</taxon>
        <taxon>Dikarya</taxon>
        <taxon>Basidiomycota</taxon>
        <taxon>Agaricomycotina</taxon>
        <taxon>Agaricomycetes</taxon>
        <taxon>Polyporales</taxon>
        <taxon>Grifolaceae</taxon>
        <taxon>Grifola</taxon>
    </lineage>
</organism>
<dbReference type="Pfam" id="PF02566">
    <property type="entry name" value="OsmC"/>
    <property type="match status" value="1"/>
</dbReference>
<dbReference type="AlphaFoldDB" id="A0A1C7M280"/>
<dbReference type="OMA" id="MYVAEAT"/>
<dbReference type="InterPro" id="IPR003718">
    <property type="entry name" value="OsmC/Ohr_fam"/>
</dbReference>
<name>A0A1C7M280_GRIFR</name>
<dbReference type="SUPFAM" id="SSF82784">
    <property type="entry name" value="OsmC-like"/>
    <property type="match status" value="1"/>
</dbReference>
<keyword evidence="3" id="KW-1185">Reference proteome</keyword>
<dbReference type="Gene3D" id="3.30.300.20">
    <property type="match status" value="1"/>
</dbReference>
<evidence type="ECO:0000256" key="1">
    <source>
        <dbReference type="ARBA" id="ARBA00007378"/>
    </source>
</evidence>
<accession>A0A1C7M280</accession>
<dbReference type="InterPro" id="IPR036102">
    <property type="entry name" value="OsmC/Ohrsf"/>
</dbReference>
<evidence type="ECO:0008006" key="4">
    <source>
        <dbReference type="Google" id="ProtNLM"/>
    </source>
</evidence>
<evidence type="ECO:0000313" key="3">
    <source>
        <dbReference type="Proteomes" id="UP000092993"/>
    </source>
</evidence>
<sequence>MHTSRVLLRPLSQRIMIGSGVRHARLISPSTVYKRGILTLKDHVATAQGAGRNGTVRSNGDAPLELKMSMPKVTGGKGDGQNPEQLFAMGYSSCFLGALQLAASRANKKELAENAKVSASVFLGHPSDPSLDGFGLRVDITVEGCNDDQIIAAAHEVSVILVIRARMW</sequence>
<dbReference type="GO" id="GO:0006979">
    <property type="term" value="P:response to oxidative stress"/>
    <property type="evidence" value="ECO:0007669"/>
    <property type="project" value="InterPro"/>
</dbReference>
<dbReference type="InterPro" id="IPR015946">
    <property type="entry name" value="KH_dom-like_a/b"/>
</dbReference>
<dbReference type="PANTHER" id="PTHR33797">
    <property type="entry name" value="ORGANIC HYDROPEROXIDE RESISTANCE PROTEIN-LIKE"/>
    <property type="match status" value="1"/>
</dbReference>
<dbReference type="OrthoDB" id="60422at2759"/>
<dbReference type="PANTHER" id="PTHR33797:SF2">
    <property type="entry name" value="ORGANIC HYDROPEROXIDE RESISTANCE PROTEIN-LIKE"/>
    <property type="match status" value="1"/>
</dbReference>
<comment type="caution">
    <text evidence="2">The sequence shown here is derived from an EMBL/GenBank/DDBJ whole genome shotgun (WGS) entry which is preliminary data.</text>
</comment>
<comment type="similarity">
    <text evidence="1">Belongs to the OsmC/Ohr family.</text>
</comment>
<dbReference type="Gene3D" id="2.20.25.10">
    <property type="match status" value="1"/>
</dbReference>
<proteinExistence type="inferred from homology"/>
<dbReference type="Proteomes" id="UP000092993">
    <property type="component" value="Unassembled WGS sequence"/>
</dbReference>
<gene>
    <name evidence="2" type="ORF">A0H81_09155</name>
</gene>
<reference evidence="2 3" key="1">
    <citation type="submission" date="2016-03" db="EMBL/GenBank/DDBJ databases">
        <title>Whole genome sequencing of Grifola frondosa 9006-11.</title>
        <authorList>
            <person name="Min B."/>
            <person name="Park H."/>
            <person name="Kim J.-G."/>
            <person name="Cho H."/>
            <person name="Oh Y.-L."/>
            <person name="Kong W.-S."/>
            <person name="Choi I.-G."/>
        </authorList>
    </citation>
    <scope>NUCLEOTIDE SEQUENCE [LARGE SCALE GENOMIC DNA]</scope>
    <source>
        <strain evidence="2 3">9006-11</strain>
    </source>
</reference>
<protein>
    <recommendedName>
        <fullName evidence="4">Organic hydroperoxide resistance protein</fullName>
    </recommendedName>
</protein>
<evidence type="ECO:0000313" key="2">
    <source>
        <dbReference type="EMBL" id="OBZ70597.1"/>
    </source>
</evidence>